<organism evidence="1 2">
    <name type="scientific">Trifolium pratense</name>
    <name type="common">Red clover</name>
    <dbReference type="NCBI Taxonomy" id="57577"/>
    <lineage>
        <taxon>Eukaryota</taxon>
        <taxon>Viridiplantae</taxon>
        <taxon>Streptophyta</taxon>
        <taxon>Embryophyta</taxon>
        <taxon>Tracheophyta</taxon>
        <taxon>Spermatophyta</taxon>
        <taxon>Magnoliopsida</taxon>
        <taxon>eudicotyledons</taxon>
        <taxon>Gunneridae</taxon>
        <taxon>Pentapetalae</taxon>
        <taxon>rosids</taxon>
        <taxon>fabids</taxon>
        <taxon>Fabales</taxon>
        <taxon>Fabaceae</taxon>
        <taxon>Papilionoideae</taxon>
        <taxon>50 kb inversion clade</taxon>
        <taxon>NPAAA clade</taxon>
        <taxon>Hologalegina</taxon>
        <taxon>IRL clade</taxon>
        <taxon>Trifolieae</taxon>
        <taxon>Trifolium</taxon>
    </lineage>
</organism>
<dbReference type="Proteomes" id="UP001177021">
    <property type="component" value="Unassembled WGS sequence"/>
</dbReference>
<proteinExistence type="predicted"/>
<reference evidence="1" key="1">
    <citation type="submission" date="2023-10" db="EMBL/GenBank/DDBJ databases">
        <authorList>
            <person name="Rodriguez Cubillos JULIANA M."/>
            <person name="De Vega J."/>
        </authorList>
    </citation>
    <scope>NUCLEOTIDE SEQUENCE</scope>
</reference>
<evidence type="ECO:0000313" key="2">
    <source>
        <dbReference type="Proteomes" id="UP001177021"/>
    </source>
</evidence>
<name>A0ACB0LS98_TRIPR</name>
<keyword evidence="2" id="KW-1185">Reference proteome</keyword>
<comment type="caution">
    <text evidence="1">The sequence shown here is derived from an EMBL/GenBank/DDBJ whole genome shotgun (WGS) entry which is preliminary data.</text>
</comment>
<dbReference type="EMBL" id="CASHSV030000615">
    <property type="protein sequence ID" value="CAJ2670979.1"/>
    <property type="molecule type" value="Genomic_DNA"/>
</dbReference>
<gene>
    <name evidence="1" type="ORF">MILVUS5_LOCUS34926</name>
</gene>
<accession>A0ACB0LS98</accession>
<evidence type="ECO:0000313" key="1">
    <source>
        <dbReference type="EMBL" id="CAJ2670979.1"/>
    </source>
</evidence>
<sequence length="76" mass="8160">MPSSMLAKITCLVVICFVIGIPLANADLSCGQVVSSISTCFEYIRNPASSVPTTCCNGIRSLNDQAKTITDRRSIY</sequence>
<protein>
    <submittedName>
        <fullName evidence="1">Uncharacterized protein</fullName>
    </submittedName>
</protein>